<evidence type="ECO:0000256" key="5">
    <source>
        <dbReference type="ARBA" id="ARBA00023235"/>
    </source>
</evidence>
<dbReference type="InterPro" id="IPR014347">
    <property type="entry name" value="Tautomerase/MIF_sf"/>
</dbReference>
<accession>A0A8R1WPC1</accession>
<keyword evidence="14" id="KW-1185">Reference proteome</keyword>
<evidence type="ECO:0000256" key="10">
    <source>
        <dbReference type="ARBA" id="ARBA00041631"/>
    </source>
</evidence>
<evidence type="ECO:0000256" key="2">
    <source>
        <dbReference type="ARBA" id="ARBA00005851"/>
    </source>
</evidence>
<evidence type="ECO:0000256" key="12">
    <source>
        <dbReference type="ARBA" id="ARBA00042730"/>
    </source>
</evidence>
<dbReference type="OMA" id="PSRFFLT"/>
<comment type="subcellular location">
    <subcellularLocation>
        <location evidence="1">Secreted</location>
    </subcellularLocation>
</comment>
<dbReference type="KEGG" id="bmor:101743564"/>
<reference evidence="14" key="1">
    <citation type="journal article" date="2008" name="Insect Biochem. Mol. Biol.">
        <title>The genome of a lepidopteran model insect, the silkworm Bombyx mori.</title>
        <authorList>
            <consortium name="International Silkworm Genome Consortium"/>
        </authorList>
    </citation>
    <scope>NUCLEOTIDE SEQUENCE [LARGE SCALE GENOMIC DNA]</scope>
    <source>
        <strain evidence="14">p50T</strain>
    </source>
</reference>
<name>A0A8R1WPC1_BOMMO</name>
<dbReference type="EC" id="5.3.2.1" evidence="9"/>
<sequence length="120" mass="12995">MPCLKIFTNLTNSFIPNDFVNKIIPVLSKAVQKSPEKFICLISPDCALSIGGESSTPGAVATLESIGNLGPSQNKVIAKEISDFVEKELGISKDRFFLTFYDLKNFNVAKGGITVDVLEP</sequence>
<evidence type="ECO:0000256" key="4">
    <source>
        <dbReference type="ARBA" id="ARBA00022525"/>
    </source>
</evidence>
<evidence type="ECO:0000256" key="3">
    <source>
        <dbReference type="ARBA" id="ARBA00022514"/>
    </source>
</evidence>
<dbReference type="SUPFAM" id="SSF55331">
    <property type="entry name" value="Tautomerase/MIF"/>
    <property type="match status" value="1"/>
</dbReference>
<evidence type="ECO:0000256" key="11">
    <source>
        <dbReference type="ARBA" id="ARBA00041912"/>
    </source>
</evidence>
<dbReference type="GO" id="GO:0050178">
    <property type="term" value="F:phenylpyruvate tautomerase activity"/>
    <property type="evidence" value="ECO:0007669"/>
    <property type="project" value="UniProtKB-EC"/>
</dbReference>
<gene>
    <name evidence="13" type="primary">101743564</name>
</gene>
<dbReference type="AlphaFoldDB" id="A0A8R1WPC1"/>
<dbReference type="OrthoDB" id="6080988at2759"/>
<dbReference type="GO" id="GO:0005615">
    <property type="term" value="C:extracellular space"/>
    <property type="evidence" value="ECO:0007669"/>
    <property type="project" value="UniProtKB-KW"/>
</dbReference>
<evidence type="ECO:0000313" key="14">
    <source>
        <dbReference type="Proteomes" id="UP000005204"/>
    </source>
</evidence>
<keyword evidence="3" id="KW-0202">Cytokine</keyword>
<evidence type="ECO:0000313" key="13">
    <source>
        <dbReference type="EnsemblMetazoa" id="XP_004932791.1"/>
    </source>
</evidence>
<dbReference type="Proteomes" id="UP000005204">
    <property type="component" value="Unassembled WGS sequence"/>
</dbReference>
<evidence type="ECO:0000256" key="8">
    <source>
        <dbReference type="ARBA" id="ARBA00038932"/>
    </source>
</evidence>
<protein>
    <recommendedName>
        <fullName evidence="12">L-dopachrome isomerase</fullName>
        <ecNumber evidence="9">5.3.2.1</ecNumber>
        <ecNumber evidence="8">5.3.3.12</ecNumber>
    </recommendedName>
    <alternativeName>
        <fullName evidence="10">L-dopachrome tautomerase</fullName>
    </alternativeName>
    <alternativeName>
        <fullName evidence="11">Phenylpyruvate tautomerase</fullName>
    </alternativeName>
</protein>
<dbReference type="GO" id="GO:0004167">
    <property type="term" value="F:dopachrome isomerase activity"/>
    <property type="evidence" value="ECO:0007669"/>
    <property type="project" value="UniProtKB-EC"/>
</dbReference>
<evidence type="ECO:0000256" key="1">
    <source>
        <dbReference type="ARBA" id="ARBA00004613"/>
    </source>
</evidence>
<comment type="similarity">
    <text evidence="2">Belongs to the MIF family.</text>
</comment>
<dbReference type="EnsemblMetazoa" id="XM_004932734.3">
    <property type="protein sequence ID" value="XP_004932791.1"/>
    <property type="gene ID" value="LOC101743564"/>
</dbReference>
<dbReference type="GO" id="GO:0005125">
    <property type="term" value="F:cytokine activity"/>
    <property type="evidence" value="ECO:0007669"/>
    <property type="project" value="UniProtKB-KW"/>
</dbReference>
<keyword evidence="5" id="KW-0413">Isomerase</keyword>
<dbReference type="InterPro" id="IPR001398">
    <property type="entry name" value="Macrophage_inhib_fac"/>
</dbReference>
<dbReference type="EC" id="5.3.3.12" evidence="8"/>
<dbReference type="PANTHER" id="PTHR11954:SF6">
    <property type="entry name" value="MACROPHAGE MIGRATION INHIBITORY FACTOR"/>
    <property type="match status" value="1"/>
</dbReference>
<evidence type="ECO:0000256" key="7">
    <source>
        <dbReference type="ARBA" id="ARBA00036823"/>
    </source>
</evidence>
<evidence type="ECO:0000256" key="9">
    <source>
        <dbReference type="ARBA" id="ARBA00039086"/>
    </source>
</evidence>
<evidence type="ECO:0000256" key="6">
    <source>
        <dbReference type="ARBA" id="ARBA00036735"/>
    </source>
</evidence>
<proteinExistence type="inferred from homology"/>
<dbReference type="PANTHER" id="PTHR11954">
    <property type="entry name" value="D-DOPACHROME DECARBOXYLASE"/>
    <property type="match status" value="1"/>
</dbReference>
<comment type="catalytic activity">
    <reaction evidence="7">
        <text>L-dopachrome = 5,6-dihydroxyindole-2-carboxylate</text>
        <dbReference type="Rhea" id="RHEA:13041"/>
        <dbReference type="ChEBI" id="CHEBI:16875"/>
        <dbReference type="ChEBI" id="CHEBI:57509"/>
        <dbReference type="EC" id="5.3.3.12"/>
    </reaction>
</comment>
<reference evidence="13" key="2">
    <citation type="submission" date="2022-06" db="UniProtKB">
        <authorList>
            <consortium name="EnsemblMetazoa"/>
        </authorList>
    </citation>
    <scope>IDENTIFICATION</scope>
    <source>
        <strain evidence="13">p50T (Dazao)</strain>
    </source>
</reference>
<dbReference type="Gene3D" id="3.30.429.10">
    <property type="entry name" value="Macrophage Migration Inhibitory Factor"/>
    <property type="match status" value="1"/>
</dbReference>
<comment type="catalytic activity">
    <reaction evidence="6">
        <text>3-phenylpyruvate = enol-phenylpyruvate</text>
        <dbReference type="Rhea" id="RHEA:17097"/>
        <dbReference type="ChEBI" id="CHEBI:16815"/>
        <dbReference type="ChEBI" id="CHEBI:18005"/>
        <dbReference type="EC" id="5.3.2.1"/>
    </reaction>
</comment>
<keyword evidence="4" id="KW-0964">Secreted</keyword>
<dbReference type="SMR" id="A0A8R1WPC1"/>
<organism evidence="13 14">
    <name type="scientific">Bombyx mori</name>
    <name type="common">Silk moth</name>
    <dbReference type="NCBI Taxonomy" id="7091"/>
    <lineage>
        <taxon>Eukaryota</taxon>
        <taxon>Metazoa</taxon>
        <taxon>Ecdysozoa</taxon>
        <taxon>Arthropoda</taxon>
        <taxon>Hexapoda</taxon>
        <taxon>Insecta</taxon>
        <taxon>Pterygota</taxon>
        <taxon>Neoptera</taxon>
        <taxon>Endopterygota</taxon>
        <taxon>Lepidoptera</taxon>
        <taxon>Glossata</taxon>
        <taxon>Ditrysia</taxon>
        <taxon>Bombycoidea</taxon>
        <taxon>Bombycidae</taxon>
        <taxon>Bombycinae</taxon>
        <taxon>Bombyx</taxon>
    </lineage>
</organism>
<dbReference type="Pfam" id="PF01187">
    <property type="entry name" value="MIF"/>
    <property type="match status" value="1"/>
</dbReference>